<keyword evidence="8" id="KW-1185">Reference proteome</keyword>
<feature type="transmembrane region" description="Helical" evidence="6">
    <location>
        <begin position="245"/>
        <end position="265"/>
    </location>
</feature>
<evidence type="ECO:0000256" key="2">
    <source>
        <dbReference type="ARBA" id="ARBA00009773"/>
    </source>
</evidence>
<proteinExistence type="inferred from homology"/>
<name>A0ABQ1GFD4_9SPHN</name>
<dbReference type="PANTHER" id="PTHR21716">
    <property type="entry name" value="TRANSMEMBRANE PROTEIN"/>
    <property type="match status" value="1"/>
</dbReference>
<dbReference type="PANTHER" id="PTHR21716:SF4">
    <property type="entry name" value="TRANSMEMBRANE PROTEIN 245"/>
    <property type="match status" value="1"/>
</dbReference>
<sequence>MNDGAALGITAGRLFLLTLVVLSTLAFLWLVAPFSGAILWAVIAAVLFDPLNTRLLRALPGRRNLTALTTLLVITAVVVVPAMLLGAALVREATTFYARLRSGDIDPGRIFVEAQAHMPEWMRRWLFDVGLSDLDSLRAKIGAGFASSLQSVVAQVLNLGQGAFGFFLALGVMLYLTFFLLRDGHALVARIEAALPLTGAHRAVLVAKLVAVIRATIKGSLIVAILQGTTGGIVFWVLGLPGALLWGVAMGVFSLFPAIGTGLIWVPVTLYLLATGAIWQGVVLFLCGFFIISSVDNVVRPILVGRDARMPDYVVLISTLGGFELMGFNGFVIGPAIAALFIAVWQIVGDTSDAPAA</sequence>
<gene>
    <name evidence="7" type="ORF">GCM10011395_11100</name>
</gene>
<dbReference type="Pfam" id="PF01594">
    <property type="entry name" value="AI-2E_transport"/>
    <property type="match status" value="1"/>
</dbReference>
<feature type="transmembrane region" description="Helical" evidence="6">
    <location>
        <begin position="163"/>
        <end position="181"/>
    </location>
</feature>
<dbReference type="RefSeq" id="WP_188445881.1">
    <property type="nucleotide sequence ID" value="NZ_BMDW01000005.1"/>
</dbReference>
<keyword evidence="4 6" id="KW-1133">Transmembrane helix</keyword>
<comment type="similarity">
    <text evidence="2">Belongs to the autoinducer-2 exporter (AI-2E) (TC 2.A.86) family.</text>
</comment>
<comment type="caution">
    <text evidence="7">The sequence shown here is derived from an EMBL/GenBank/DDBJ whole genome shotgun (WGS) entry which is preliminary data.</text>
</comment>
<comment type="subcellular location">
    <subcellularLocation>
        <location evidence="1">Membrane</location>
        <topology evidence="1">Multi-pass membrane protein</topology>
    </subcellularLocation>
</comment>
<protein>
    <submittedName>
        <fullName evidence="7">AI-2E family transporter</fullName>
    </submittedName>
</protein>
<dbReference type="Proteomes" id="UP000618591">
    <property type="component" value="Unassembled WGS sequence"/>
</dbReference>
<evidence type="ECO:0000256" key="5">
    <source>
        <dbReference type="ARBA" id="ARBA00023136"/>
    </source>
</evidence>
<evidence type="ECO:0000256" key="1">
    <source>
        <dbReference type="ARBA" id="ARBA00004141"/>
    </source>
</evidence>
<evidence type="ECO:0000313" key="8">
    <source>
        <dbReference type="Proteomes" id="UP000618591"/>
    </source>
</evidence>
<dbReference type="EMBL" id="BMDW01000005">
    <property type="protein sequence ID" value="GGA42585.1"/>
    <property type="molecule type" value="Genomic_DNA"/>
</dbReference>
<feature type="transmembrane region" description="Helical" evidence="6">
    <location>
        <begin position="271"/>
        <end position="292"/>
    </location>
</feature>
<feature type="transmembrane region" description="Helical" evidence="6">
    <location>
        <begin position="313"/>
        <end position="345"/>
    </location>
</feature>
<reference evidence="8" key="1">
    <citation type="journal article" date="2019" name="Int. J. Syst. Evol. Microbiol.">
        <title>The Global Catalogue of Microorganisms (GCM) 10K type strain sequencing project: providing services to taxonomists for standard genome sequencing and annotation.</title>
        <authorList>
            <consortium name="The Broad Institute Genomics Platform"/>
            <consortium name="The Broad Institute Genome Sequencing Center for Infectious Disease"/>
            <person name="Wu L."/>
            <person name="Ma J."/>
        </authorList>
    </citation>
    <scope>NUCLEOTIDE SEQUENCE [LARGE SCALE GENOMIC DNA]</scope>
    <source>
        <strain evidence="8">CGMCC 1.10106</strain>
    </source>
</reference>
<dbReference type="InterPro" id="IPR002549">
    <property type="entry name" value="AI-2E-like"/>
</dbReference>
<accession>A0ABQ1GFD4</accession>
<feature type="transmembrane region" description="Helical" evidence="6">
    <location>
        <begin position="219"/>
        <end position="238"/>
    </location>
</feature>
<organism evidence="7 8">
    <name type="scientific">Sphingomonas psychrolutea</name>
    <dbReference type="NCBI Taxonomy" id="1259676"/>
    <lineage>
        <taxon>Bacteria</taxon>
        <taxon>Pseudomonadati</taxon>
        <taxon>Pseudomonadota</taxon>
        <taxon>Alphaproteobacteria</taxon>
        <taxon>Sphingomonadales</taxon>
        <taxon>Sphingomonadaceae</taxon>
        <taxon>Sphingomonas</taxon>
    </lineage>
</organism>
<evidence type="ECO:0000256" key="4">
    <source>
        <dbReference type="ARBA" id="ARBA00022989"/>
    </source>
</evidence>
<keyword evidence="3 6" id="KW-0812">Transmembrane</keyword>
<evidence type="ECO:0000256" key="3">
    <source>
        <dbReference type="ARBA" id="ARBA00022692"/>
    </source>
</evidence>
<feature type="transmembrane region" description="Helical" evidence="6">
    <location>
        <begin position="68"/>
        <end position="90"/>
    </location>
</feature>
<evidence type="ECO:0000256" key="6">
    <source>
        <dbReference type="SAM" id="Phobius"/>
    </source>
</evidence>
<feature type="transmembrane region" description="Helical" evidence="6">
    <location>
        <begin position="12"/>
        <end position="31"/>
    </location>
</feature>
<keyword evidence="5 6" id="KW-0472">Membrane</keyword>
<evidence type="ECO:0000313" key="7">
    <source>
        <dbReference type="EMBL" id="GGA42585.1"/>
    </source>
</evidence>